<sequence>MNVTFRQLRLFLALAETGSVSGAARAMHVTQPTVSMQLREISEAVGLPLYEVVARRVHLTQAGLELARTARRMASEWDVFGQTIDGFKGLTRGRLKVAVVSTAKYFVPRLLGHFCSRHPEVEVALEVLNRDGVVGRLRENLDDLYIMSRPPVELDLEDQVFLPNPLVLIASTAHPLARKPGLQLQDLRGTRFILREQGSGTRLATDAHFRKQRYAPELRMELGSNEAVREAVAGGLGLAVISVHALAPRPLTQGVAVLDVAGFPIASQWHIVYPKGKRLSPIAEVFRQQLLAQAGQLAPQGQTSR</sequence>
<comment type="similarity">
    <text evidence="1">Belongs to the LysR transcriptional regulatory family.</text>
</comment>
<accession>A0A016XJ47</accession>
<dbReference type="SUPFAM" id="SSF46785">
    <property type="entry name" value="Winged helix' DNA-binding domain"/>
    <property type="match status" value="1"/>
</dbReference>
<dbReference type="GO" id="GO:0003700">
    <property type="term" value="F:DNA-binding transcription factor activity"/>
    <property type="evidence" value="ECO:0007669"/>
    <property type="project" value="InterPro"/>
</dbReference>
<gene>
    <name evidence="6" type="ORF">AZ34_14150</name>
</gene>
<dbReference type="InterPro" id="IPR036390">
    <property type="entry name" value="WH_DNA-bd_sf"/>
</dbReference>
<organism evidence="6 7">
    <name type="scientific">Hylemonella gracilis str. Niagara R</name>
    <dbReference type="NCBI Taxonomy" id="1458275"/>
    <lineage>
        <taxon>Bacteria</taxon>
        <taxon>Pseudomonadati</taxon>
        <taxon>Pseudomonadota</taxon>
        <taxon>Betaproteobacteria</taxon>
        <taxon>Burkholderiales</taxon>
        <taxon>Comamonadaceae</taxon>
        <taxon>Hylemonella</taxon>
    </lineage>
</organism>
<comment type="caution">
    <text evidence="6">The sequence shown here is derived from an EMBL/GenBank/DDBJ whole genome shotgun (WGS) entry which is preliminary data.</text>
</comment>
<dbReference type="EMBL" id="JEMG01000001">
    <property type="protein sequence ID" value="EYC52094.1"/>
    <property type="molecule type" value="Genomic_DNA"/>
</dbReference>
<reference evidence="6 7" key="1">
    <citation type="submission" date="2014-02" db="EMBL/GenBank/DDBJ databases">
        <title>Draft Genome of Hylemonella gracilis isolated from the Niagara River.</title>
        <authorList>
            <person name="Pawlowski D.R."/>
            <person name="Koudelka G.B."/>
        </authorList>
    </citation>
    <scope>NUCLEOTIDE SEQUENCE [LARGE SCALE GENOMIC DNA]</scope>
    <source>
        <strain evidence="6 7">Niagara R</strain>
    </source>
</reference>
<dbReference type="OrthoDB" id="9785745at2"/>
<dbReference type="Gene3D" id="1.10.10.10">
    <property type="entry name" value="Winged helix-like DNA-binding domain superfamily/Winged helix DNA-binding domain"/>
    <property type="match status" value="1"/>
</dbReference>
<proteinExistence type="inferred from homology"/>
<dbReference type="InterPro" id="IPR036388">
    <property type="entry name" value="WH-like_DNA-bd_sf"/>
</dbReference>
<dbReference type="PANTHER" id="PTHR30126">
    <property type="entry name" value="HTH-TYPE TRANSCRIPTIONAL REGULATOR"/>
    <property type="match status" value="1"/>
</dbReference>
<evidence type="ECO:0000313" key="7">
    <source>
        <dbReference type="Proteomes" id="UP000023268"/>
    </source>
</evidence>
<evidence type="ECO:0000256" key="4">
    <source>
        <dbReference type="ARBA" id="ARBA00023163"/>
    </source>
</evidence>
<dbReference type="GO" id="GO:0000976">
    <property type="term" value="F:transcription cis-regulatory region binding"/>
    <property type="evidence" value="ECO:0007669"/>
    <property type="project" value="TreeGrafter"/>
</dbReference>
<evidence type="ECO:0000256" key="3">
    <source>
        <dbReference type="ARBA" id="ARBA00023125"/>
    </source>
</evidence>
<dbReference type="InterPro" id="IPR000847">
    <property type="entry name" value="LysR_HTH_N"/>
</dbReference>
<dbReference type="Gene3D" id="3.40.190.290">
    <property type="match status" value="1"/>
</dbReference>
<keyword evidence="3" id="KW-0238">DNA-binding</keyword>
<dbReference type="PANTHER" id="PTHR30126:SF5">
    <property type="entry name" value="HTH-TYPE TRANSCRIPTIONAL ACTIVATOR CMPR"/>
    <property type="match status" value="1"/>
</dbReference>
<dbReference type="AlphaFoldDB" id="A0A016XJ47"/>
<dbReference type="SUPFAM" id="SSF53850">
    <property type="entry name" value="Periplasmic binding protein-like II"/>
    <property type="match status" value="1"/>
</dbReference>
<evidence type="ECO:0000259" key="5">
    <source>
        <dbReference type="PROSITE" id="PS50931"/>
    </source>
</evidence>
<feature type="domain" description="HTH lysR-type" evidence="5">
    <location>
        <begin position="3"/>
        <end position="60"/>
    </location>
</feature>
<evidence type="ECO:0000256" key="2">
    <source>
        <dbReference type="ARBA" id="ARBA00023015"/>
    </source>
</evidence>
<dbReference type="Proteomes" id="UP000023268">
    <property type="component" value="Unassembled WGS sequence"/>
</dbReference>
<protein>
    <submittedName>
        <fullName evidence="6">LysR family transcriptional regulator</fullName>
    </submittedName>
</protein>
<dbReference type="CDD" id="cd08419">
    <property type="entry name" value="PBP2_CbbR_RubisCO_like"/>
    <property type="match status" value="1"/>
</dbReference>
<keyword evidence="2" id="KW-0805">Transcription regulation</keyword>
<dbReference type="InterPro" id="IPR005119">
    <property type="entry name" value="LysR_subst-bd"/>
</dbReference>
<dbReference type="RefSeq" id="WP_035609087.1">
    <property type="nucleotide sequence ID" value="NZ_JEMG01000001.1"/>
</dbReference>
<evidence type="ECO:0000313" key="6">
    <source>
        <dbReference type="EMBL" id="EYC52094.1"/>
    </source>
</evidence>
<keyword evidence="4" id="KW-0804">Transcription</keyword>
<dbReference type="STRING" id="1458275.AZ34_14150"/>
<evidence type="ECO:0000256" key="1">
    <source>
        <dbReference type="ARBA" id="ARBA00009437"/>
    </source>
</evidence>
<name>A0A016XJ47_9BURK</name>
<dbReference type="Pfam" id="PF03466">
    <property type="entry name" value="LysR_substrate"/>
    <property type="match status" value="1"/>
</dbReference>
<dbReference type="Pfam" id="PF00126">
    <property type="entry name" value="HTH_1"/>
    <property type="match status" value="1"/>
</dbReference>
<dbReference type="eggNOG" id="COG0583">
    <property type="taxonomic scope" value="Bacteria"/>
</dbReference>
<dbReference type="PROSITE" id="PS50931">
    <property type="entry name" value="HTH_LYSR"/>
    <property type="match status" value="1"/>
</dbReference>